<dbReference type="PANTHER" id="PTHR10663">
    <property type="entry name" value="GUANYL-NUCLEOTIDE EXCHANGE FACTOR"/>
    <property type="match status" value="1"/>
</dbReference>
<evidence type="ECO:0000313" key="4">
    <source>
        <dbReference type="Proteomes" id="UP000179807"/>
    </source>
</evidence>
<dbReference type="InterPro" id="IPR011993">
    <property type="entry name" value="PH-like_dom_sf"/>
</dbReference>
<dbReference type="SMART" id="SM00233">
    <property type="entry name" value="PH"/>
    <property type="match status" value="1"/>
</dbReference>
<dbReference type="GeneID" id="94847060"/>
<sequence>MTETVEPETIEIIGELEVEDQLTEAVYNFNVSPKTGIKKLCEFYHVPSTPENMAHILHTTDGLMSEKIGEFLSDGKSESILLAYFKEMDLNMSFINAIRKFISGSLRLPGEAEQIDRIVHGFAKVYVLANPSVFANSDIAYILAFAIIMLNSDQHNPLMSKRMTAKEFISNIRGAISASDISDHTLQQMYDDIKENPLKFGEESKSEFLALSAPKLHGYLRRKTNKWNSRWKSHFFVLANSCLYYFKSDDPENKDNPIGMIQLVAVKVKICPDKPKRIIISSIESNTSLSYVRFTHQKPELLQDIHELFLEAPSARAAKKWYYRINHSIVCTGYSTNNNNNIDNEKAKELRMISSFSSSGIGNSISETSEHTE</sequence>
<dbReference type="CDD" id="cd00171">
    <property type="entry name" value="Sec7"/>
    <property type="match status" value="1"/>
</dbReference>
<dbReference type="EMBL" id="MLAK01001284">
    <property type="protein sequence ID" value="OHS94839.1"/>
    <property type="molecule type" value="Genomic_DNA"/>
</dbReference>
<feature type="domain" description="PH" evidence="1">
    <location>
        <begin position="213"/>
        <end position="330"/>
    </location>
</feature>
<dbReference type="PANTHER" id="PTHR10663:SF395">
    <property type="entry name" value="SEC7 DOMAIN CONTAINING PROTEIN"/>
    <property type="match status" value="1"/>
</dbReference>
<dbReference type="Gene3D" id="1.10.1000.11">
    <property type="entry name" value="Arf Nucleotide-binding Site Opener,domain 2"/>
    <property type="match status" value="1"/>
</dbReference>
<proteinExistence type="predicted"/>
<dbReference type="PROSITE" id="PS50190">
    <property type="entry name" value="SEC7"/>
    <property type="match status" value="1"/>
</dbReference>
<dbReference type="Proteomes" id="UP000179807">
    <property type="component" value="Unassembled WGS sequence"/>
</dbReference>
<dbReference type="Pfam" id="PF01369">
    <property type="entry name" value="Sec7"/>
    <property type="match status" value="1"/>
</dbReference>
<dbReference type="InterPro" id="IPR035999">
    <property type="entry name" value="Sec7_dom_sf"/>
</dbReference>
<dbReference type="AlphaFoldDB" id="A0A1J4J9B4"/>
<gene>
    <name evidence="3" type="primary">CYTH3</name>
    <name evidence="3" type="ORF">TRFO_38964</name>
</gene>
<name>A0A1J4J9B4_9EUKA</name>
<evidence type="ECO:0000259" key="1">
    <source>
        <dbReference type="PROSITE" id="PS50003"/>
    </source>
</evidence>
<dbReference type="InterPro" id="IPR023394">
    <property type="entry name" value="Sec7_C_sf"/>
</dbReference>
<dbReference type="Gene3D" id="2.30.29.30">
    <property type="entry name" value="Pleckstrin-homology domain (PH domain)/Phosphotyrosine-binding domain (PTB)"/>
    <property type="match status" value="1"/>
</dbReference>
<dbReference type="Pfam" id="PF00169">
    <property type="entry name" value="PH"/>
    <property type="match status" value="1"/>
</dbReference>
<evidence type="ECO:0000259" key="2">
    <source>
        <dbReference type="PROSITE" id="PS50190"/>
    </source>
</evidence>
<evidence type="ECO:0000313" key="3">
    <source>
        <dbReference type="EMBL" id="OHS94839.1"/>
    </source>
</evidence>
<dbReference type="FunFam" id="1.10.1000.11:FF:000002">
    <property type="entry name" value="Cytohesin 1"/>
    <property type="match status" value="1"/>
</dbReference>
<dbReference type="GO" id="GO:0005085">
    <property type="term" value="F:guanyl-nucleotide exchange factor activity"/>
    <property type="evidence" value="ECO:0007669"/>
    <property type="project" value="InterPro"/>
</dbReference>
<dbReference type="CDD" id="cd00821">
    <property type="entry name" value="PH"/>
    <property type="match status" value="1"/>
</dbReference>
<dbReference type="PROSITE" id="PS50003">
    <property type="entry name" value="PH_DOMAIN"/>
    <property type="match status" value="1"/>
</dbReference>
<dbReference type="Gene3D" id="1.10.220.20">
    <property type="match status" value="1"/>
</dbReference>
<dbReference type="SUPFAM" id="SSF50729">
    <property type="entry name" value="PH domain-like"/>
    <property type="match status" value="1"/>
</dbReference>
<comment type="caution">
    <text evidence="3">The sequence shown here is derived from an EMBL/GenBank/DDBJ whole genome shotgun (WGS) entry which is preliminary data.</text>
</comment>
<dbReference type="VEuPathDB" id="TrichDB:TRFO_38964"/>
<keyword evidence="4" id="KW-1185">Reference proteome</keyword>
<feature type="domain" description="SEC7" evidence="2">
    <location>
        <begin position="11"/>
        <end position="196"/>
    </location>
</feature>
<dbReference type="RefSeq" id="XP_068347976.1">
    <property type="nucleotide sequence ID" value="XM_068512356.1"/>
</dbReference>
<dbReference type="GO" id="GO:0032012">
    <property type="term" value="P:regulation of ARF protein signal transduction"/>
    <property type="evidence" value="ECO:0007669"/>
    <property type="project" value="InterPro"/>
</dbReference>
<dbReference type="SUPFAM" id="SSF48425">
    <property type="entry name" value="Sec7 domain"/>
    <property type="match status" value="1"/>
</dbReference>
<organism evidence="3 4">
    <name type="scientific">Tritrichomonas foetus</name>
    <dbReference type="NCBI Taxonomy" id="1144522"/>
    <lineage>
        <taxon>Eukaryota</taxon>
        <taxon>Metamonada</taxon>
        <taxon>Parabasalia</taxon>
        <taxon>Tritrichomonadida</taxon>
        <taxon>Tritrichomonadidae</taxon>
        <taxon>Tritrichomonas</taxon>
    </lineage>
</organism>
<reference evidence="3" key="1">
    <citation type="submission" date="2016-10" db="EMBL/GenBank/DDBJ databases">
        <authorList>
            <person name="Benchimol M."/>
            <person name="Almeida L.G."/>
            <person name="Vasconcelos A.T."/>
            <person name="Perreira-Neves A."/>
            <person name="Rosa I.A."/>
            <person name="Tasca T."/>
            <person name="Bogo M.R."/>
            <person name="de Souza W."/>
        </authorList>
    </citation>
    <scope>NUCLEOTIDE SEQUENCE [LARGE SCALE GENOMIC DNA]</scope>
    <source>
        <strain evidence="3">K</strain>
    </source>
</reference>
<protein>
    <submittedName>
        <fullName evidence="3">Cytohesin-3</fullName>
    </submittedName>
</protein>
<dbReference type="InterPro" id="IPR001849">
    <property type="entry name" value="PH_domain"/>
</dbReference>
<dbReference type="SMART" id="SM00222">
    <property type="entry name" value="Sec7"/>
    <property type="match status" value="1"/>
</dbReference>
<dbReference type="OrthoDB" id="430364at2759"/>
<accession>A0A1J4J9B4</accession>
<dbReference type="InterPro" id="IPR000904">
    <property type="entry name" value="Sec7_dom"/>
</dbReference>